<dbReference type="CDD" id="cd06261">
    <property type="entry name" value="TM_PBP2"/>
    <property type="match status" value="1"/>
</dbReference>
<dbReference type="PANTHER" id="PTHR30151:SF25">
    <property type="entry name" value="TAURINE TRANSPORT SYSTEM PERMEASE PROTEIN TAUC"/>
    <property type="match status" value="1"/>
</dbReference>
<dbReference type="GO" id="GO:0010438">
    <property type="term" value="P:cellular response to sulfur starvation"/>
    <property type="evidence" value="ECO:0007669"/>
    <property type="project" value="TreeGrafter"/>
</dbReference>
<dbReference type="AlphaFoldDB" id="A0AAD0XDN6"/>
<dbReference type="SUPFAM" id="SSF161098">
    <property type="entry name" value="MetI-like"/>
    <property type="match status" value="1"/>
</dbReference>
<reference evidence="9 10" key="1">
    <citation type="submission" date="2018-10" db="EMBL/GenBank/DDBJ databases">
        <title>Complete Genome Sequence and Transcriptomic Profiles of a Marine Bacterium, Pseudoalteromonas agarivorans Hao 2018.</title>
        <authorList>
            <person name="Hao L."/>
        </authorList>
    </citation>
    <scope>NUCLEOTIDE SEQUENCE [LARGE SCALE GENOMIC DNA]</scope>
    <source>
        <strain evidence="9 10">Hao 2018</strain>
    </source>
</reference>
<keyword evidence="6 7" id="KW-0472">Membrane</keyword>
<dbReference type="Proteomes" id="UP000279995">
    <property type="component" value="Chromosome I"/>
</dbReference>
<accession>A0AAD0XDN6</accession>
<keyword evidence="2 7" id="KW-0813">Transport</keyword>
<dbReference type="GO" id="GO:0055085">
    <property type="term" value="P:transmembrane transport"/>
    <property type="evidence" value="ECO:0007669"/>
    <property type="project" value="InterPro"/>
</dbReference>
<comment type="similarity">
    <text evidence="7">Belongs to the binding-protein-dependent transport system permease family.</text>
</comment>
<evidence type="ECO:0000259" key="8">
    <source>
        <dbReference type="PROSITE" id="PS50928"/>
    </source>
</evidence>
<name>A0AAD0XDN6_9GAMM</name>
<evidence type="ECO:0000256" key="1">
    <source>
        <dbReference type="ARBA" id="ARBA00004651"/>
    </source>
</evidence>
<dbReference type="Pfam" id="PF00528">
    <property type="entry name" value="BPD_transp_1"/>
    <property type="match status" value="1"/>
</dbReference>
<evidence type="ECO:0000256" key="4">
    <source>
        <dbReference type="ARBA" id="ARBA00022692"/>
    </source>
</evidence>
<dbReference type="PROSITE" id="PS50928">
    <property type="entry name" value="ABC_TM1"/>
    <property type="match status" value="1"/>
</dbReference>
<dbReference type="GO" id="GO:0005886">
    <property type="term" value="C:plasma membrane"/>
    <property type="evidence" value="ECO:0007669"/>
    <property type="project" value="UniProtKB-SubCell"/>
</dbReference>
<evidence type="ECO:0000256" key="6">
    <source>
        <dbReference type="ARBA" id="ARBA00023136"/>
    </source>
</evidence>
<feature type="transmembrane region" description="Helical" evidence="7">
    <location>
        <begin position="238"/>
        <end position="256"/>
    </location>
</feature>
<gene>
    <name evidence="9" type="ORF">D9T18_12990</name>
</gene>
<protein>
    <submittedName>
        <fullName evidence="9">ABC transporter permease subunit</fullName>
    </submittedName>
</protein>
<comment type="subcellular location">
    <subcellularLocation>
        <location evidence="1 7">Cell membrane</location>
        <topology evidence="1 7">Multi-pass membrane protein</topology>
    </subcellularLocation>
</comment>
<evidence type="ECO:0000256" key="5">
    <source>
        <dbReference type="ARBA" id="ARBA00022989"/>
    </source>
</evidence>
<feature type="domain" description="ABC transmembrane type-1" evidence="8">
    <location>
        <begin position="76"/>
        <end position="260"/>
    </location>
</feature>
<keyword evidence="3" id="KW-1003">Cell membrane</keyword>
<evidence type="ECO:0000313" key="9">
    <source>
        <dbReference type="EMBL" id="AYM87534.1"/>
    </source>
</evidence>
<keyword evidence="5 7" id="KW-1133">Transmembrane helix</keyword>
<feature type="transmembrane region" description="Helical" evidence="7">
    <location>
        <begin position="195"/>
        <end position="218"/>
    </location>
</feature>
<dbReference type="Gene3D" id="1.10.3720.10">
    <property type="entry name" value="MetI-like"/>
    <property type="match status" value="1"/>
</dbReference>
<dbReference type="InterPro" id="IPR000515">
    <property type="entry name" value="MetI-like"/>
</dbReference>
<dbReference type="InterPro" id="IPR035906">
    <property type="entry name" value="MetI-like_sf"/>
</dbReference>
<evidence type="ECO:0000256" key="3">
    <source>
        <dbReference type="ARBA" id="ARBA00022475"/>
    </source>
</evidence>
<evidence type="ECO:0000256" key="2">
    <source>
        <dbReference type="ARBA" id="ARBA00022448"/>
    </source>
</evidence>
<evidence type="ECO:0000256" key="7">
    <source>
        <dbReference type="RuleBase" id="RU363032"/>
    </source>
</evidence>
<dbReference type="PANTHER" id="PTHR30151">
    <property type="entry name" value="ALKANE SULFONATE ABC TRANSPORTER-RELATED, MEMBRANE SUBUNIT"/>
    <property type="match status" value="1"/>
</dbReference>
<evidence type="ECO:0000313" key="10">
    <source>
        <dbReference type="Proteomes" id="UP000279995"/>
    </source>
</evidence>
<proteinExistence type="inferred from homology"/>
<dbReference type="EMBL" id="CP033065">
    <property type="protein sequence ID" value="AYM87534.1"/>
    <property type="molecule type" value="Genomic_DNA"/>
</dbReference>
<organism evidence="9 10">
    <name type="scientific">Pseudoalteromonas agarivorans</name>
    <dbReference type="NCBI Taxonomy" id="176102"/>
    <lineage>
        <taxon>Bacteria</taxon>
        <taxon>Pseudomonadati</taxon>
        <taxon>Pseudomonadota</taxon>
        <taxon>Gammaproteobacteria</taxon>
        <taxon>Alteromonadales</taxon>
        <taxon>Pseudoalteromonadaceae</taxon>
        <taxon>Pseudoalteromonas</taxon>
    </lineage>
</organism>
<sequence>MKKLMNLAPSRSLKGFLAFLPFVILLLLYFSASNERLEANPYDKLLPSFTQIADAVERFAFTPDKRSGDYLFWKDTAASVYRICLGITISAGLGLLIGMLSGLLPLFRAGFSPLITIVSLIPPMAILPILFISFGLGELAKVMLIIIGTAPVIIRDIQGHVRQLPSEILIKAQTLGASTWLVAIRVVLPQIMPRLIAAVRLSLGTAWLFLIAAEAIAAQEGLGYRIFLVRRYMSMDVILPYVIWITTLAFLMDFSLRKFSSLCFPWYHHQEAGK</sequence>
<keyword evidence="4 7" id="KW-0812">Transmembrane</keyword>
<feature type="transmembrane region" description="Helical" evidence="7">
    <location>
        <begin position="80"/>
        <end position="107"/>
    </location>
</feature>
<feature type="transmembrane region" description="Helical" evidence="7">
    <location>
        <begin position="114"/>
        <end position="134"/>
    </location>
</feature>